<feature type="region of interest" description="Disordered" evidence="1">
    <location>
        <begin position="1"/>
        <end position="30"/>
    </location>
</feature>
<dbReference type="Proteomes" id="UP000198211">
    <property type="component" value="Unassembled WGS sequence"/>
</dbReference>
<dbReference type="EMBL" id="NBNE01005267">
    <property type="protein sequence ID" value="OWZ03887.1"/>
    <property type="molecule type" value="Genomic_DNA"/>
</dbReference>
<organism evidence="2 3">
    <name type="scientific">Phytophthora megakarya</name>
    <dbReference type="NCBI Taxonomy" id="4795"/>
    <lineage>
        <taxon>Eukaryota</taxon>
        <taxon>Sar</taxon>
        <taxon>Stramenopiles</taxon>
        <taxon>Oomycota</taxon>
        <taxon>Peronosporomycetes</taxon>
        <taxon>Peronosporales</taxon>
        <taxon>Peronosporaceae</taxon>
        <taxon>Phytophthora</taxon>
    </lineage>
</organism>
<accession>A0A225VGH8</accession>
<reference evidence="3" key="1">
    <citation type="submission" date="2017-03" db="EMBL/GenBank/DDBJ databases">
        <title>Phytopthora megakarya and P. palmivora, two closely related causual agents of cacao black pod achieved similar genome size and gene model numbers by different mechanisms.</title>
        <authorList>
            <person name="Ali S."/>
            <person name="Shao J."/>
            <person name="Larry D.J."/>
            <person name="Kronmiller B."/>
            <person name="Shen D."/>
            <person name="Strem M.D."/>
            <person name="Melnick R.L."/>
            <person name="Guiltinan M.J."/>
            <person name="Tyler B.M."/>
            <person name="Meinhardt L.W."/>
            <person name="Bailey B.A."/>
        </authorList>
    </citation>
    <scope>NUCLEOTIDE SEQUENCE [LARGE SCALE GENOMIC DNA]</scope>
    <source>
        <strain evidence="3">zdho120</strain>
    </source>
</reference>
<evidence type="ECO:0000256" key="1">
    <source>
        <dbReference type="SAM" id="MobiDB-lite"/>
    </source>
</evidence>
<gene>
    <name evidence="2" type="ORF">PHMEG_00024305</name>
</gene>
<keyword evidence="3" id="KW-1185">Reference proteome</keyword>
<protein>
    <submittedName>
        <fullName evidence="2">Uncharacterized protein</fullName>
    </submittedName>
</protein>
<evidence type="ECO:0000313" key="3">
    <source>
        <dbReference type="Proteomes" id="UP000198211"/>
    </source>
</evidence>
<proteinExistence type="predicted"/>
<evidence type="ECO:0000313" key="2">
    <source>
        <dbReference type="EMBL" id="OWZ03887.1"/>
    </source>
</evidence>
<dbReference type="AlphaFoldDB" id="A0A225VGH8"/>
<sequence length="77" mass="8107">INSFVHTPRRAALQPSPHSGSARNRTDSSRTITVRKHLHNSNAGISAVVHFCFLLGSTNNGAAPTGGSCKKSPVSKI</sequence>
<feature type="non-terminal residue" evidence="2">
    <location>
        <position position="1"/>
    </location>
</feature>
<comment type="caution">
    <text evidence="2">The sequence shown here is derived from an EMBL/GenBank/DDBJ whole genome shotgun (WGS) entry which is preliminary data.</text>
</comment>
<name>A0A225VGH8_9STRA</name>